<accession>A0ABQ9WC70</accession>
<comment type="caution">
    <text evidence="2">The sequence shown here is derived from an EMBL/GenBank/DDBJ whole genome shotgun (WGS) entry which is preliminary data.</text>
</comment>
<evidence type="ECO:0000256" key="1">
    <source>
        <dbReference type="SAM" id="MobiDB-lite"/>
    </source>
</evidence>
<feature type="region of interest" description="Disordered" evidence="1">
    <location>
        <begin position="96"/>
        <end position="140"/>
    </location>
</feature>
<sequence>MRNRCCSPHPLNSRTVAPAPRVVGSAGPRRPCPLCVVGLEEDNGFSWPWVCFCVKQDAFSGRAVLPGVGPQGMQSVWRPAPAYWVPVDSPSPHAFARPGPVLPAAGNGSPASNAAGLSPSTGQRSRHGASRRDDAGRAPGDLVRCASSCGDFRVAWVVEPAGSPLPAPRGDS</sequence>
<keyword evidence="3" id="KW-1185">Reference proteome</keyword>
<protein>
    <submittedName>
        <fullName evidence="2">Uncharacterized protein</fullName>
    </submittedName>
</protein>
<evidence type="ECO:0000313" key="2">
    <source>
        <dbReference type="EMBL" id="KAK2119248.1"/>
    </source>
</evidence>
<gene>
    <name evidence="2" type="ORF">P7K49_000634</name>
</gene>
<evidence type="ECO:0000313" key="3">
    <source>
        <dbReference type="Proteomes" id="UP001266305"/>
    </source>
</evidence>
<reference evidence="2 3" key="1">
    <citation type="submission" date="2023-05" db="EMBL/GenBank/DDBJ databases">
        <title>B98-5 Cell Line De Novo Hybrid Assembly: An Optical Mapping Approach.</title>
        <authorList>
            <person name="Kananen K."/>
            <person name="Auerbach J.A."/>
            <person name="Kautto E."/>
            <person name="Blachly J.S."/>
        </authorList>
    </citation>
    <scope>NUCLEOTIDE SEQUENCE [LARGE SCALE GENOMIC DNA]</scope>
    <source>
        <strain evidence="2">B95-8</strain>
        <tissue evidence="2">Cell line</tissue>
    </source>
</reference>
<proteinExistence type="predicted"/>
<name>A0ABQ9WC70_SAGOE</name>
<dbReference type="Proteomes" id="UP001266305">
    <property type="component" value="Unassembled WGS sequence"/>
</dbReference>
<organism evidence="2 3">
    <name type="scientific">Saguinus oedipus</name>
    <name type="common">Cotton-top tamarin</name>
    <name type="synonym">Oedipomidas oedipus</name>
    <dbReference type="NCBI Taxonomy" id="9490"/>
    <lineage>
        <taxon>Eukaryota</taxon>
        <taxon>Metazoa</taxon>
        <taxon>Chordata</taxon>
        <taxon>Craniata</taxon>
        <taxon>Vertebrata</taxon>
        <taxon>Euteleostomi</taxon>
        <taxon>Mammalia</taxon>
        <taxon>Eutheria</taxon>
        <taxon>Euarchontoglires</taxon>
        <taxon>Primates</taxon>
        <taxon>Haplorrhini</taxon>
        <taxon>Platyrrhini</taxon>
        <taxon>Cebidae</taxon>
        <taxon>Callitrichinae</taxon>
        <taxon>Saguinus</taxon>
    </lineage>
</organism>
<dbReference type="EMBL" id="JASSZA010000001">
    <property type="protein sequence ID" value="KAK2119248.1"/>
    <property type="molecule type" value="Genomic_DNA"/>
</dbReference>
<feature type="compositionally biased region" description="Low complexity" evidence="1">
    <location>
        <begin position="103"/>
        <end position="120"/>
    </location>
</feature>